<comment type="caution">
    <text evidence="2">The sequence shown here is derived from an EMBL/GenBank/DDBJ whole genome shotgun (WGS) entry which is preliminary data.</text>
</comment>
<accession>A0A0F9E3M4</accession>
<name>A0A0F9E3M4_9ZZZZ</name>
<proteinExistence type="predicted"/>
<reference evidence="2" key="1">
    <citation type="journal article" date="2015" name="Nature">
        <title>Complex archaea that bridge the gap between prokaryotes and eukaryotes.</title>
        <authorList>
            <person name="Spang A."/>
            <person name="Saw J.H."/>
            <person name="Jorgensen S.L."/>
            <person name="Zaremba-Niedzwiedzka K."/>
            <person name="Martijn J."/>
            <person name="Lind A.E."/>
            <person name="van Eijk R."/>
            <person name="Schleper C."/>
            <person name="Guy L."/>
            <person name="Ettema T.J."/>
        </authorList>
    </citation>
    <scope>NUCLEOTIDE SEQUENCE</scope>
</reference>
<dbReference type="EMBL" id="LAZR01036568">
    <property type="protein sequence ID" value="KKL24506.1"/>
    <property type="molecule type" value="Genomic_DNA"/>
</dbReference>
<feature type="non-terminal residue" evidence="2">
    <location>
        <position position="1"/>
    </location>
</feature>
<sequence>GGKFKGKLDISQIPTGEADPGQPPELGQMAAPAGQPQPQQRQMPTPPPPTGEQYLMPMSLEEQARLSAPAIELEAAARQRGVLQARAEFPVAPETTAKQKDFEFLAKQIGDSEKARKLIFGLLPGEDPTDPDNKAIFTNEKGERVAIFFTPDGVSKQVVLGKVGGKDAEGILTAAQKNYNALIKQGLDPSSARQLAFGLTVEERDRVPPAEFAQRILQFARWAYFDTSPSSIQKALDFVNAGLPPDKQITPQDIAAMMRSARPSEVPSPPGGASNGKHKVGDTVPYQGRPHTITAIDPDGTLTLELKR</sequence>
<feature type="region of interest" description="Disordered" evidence="1">
    <location>
        <begin position="261"/>
        <end position="300"/>
    </location>
</feature>
<evidence type="ECO:0000313" key="2">
    <source>
        <dbReference type="EMBL" id="KKL24506.1"/>
    </source>
</evidence>
<gene>
    <name evidence="2" type="ORF">LCGC14_2414650</name>
</gene>
<evidence type="ECO:0000256" key="1">
    <source>
        <dbReference type="SAM" id="MobiDB-lite"/>
    </source>
</evidence>
<feature type="compositionally biased region" description="Low complexity" evidence="1">
    <location>
        <begin position="27"/>
        <end position="43"/>
    </location>
</feature>
<protein>
    <submittedName>
        <fullName evidence="2">Uncharacterized protein</fullName>
    </submittedName>
</protein>
<dbReference type="AlphaFoldDB" id="A0A0F9E3M4"/>
<feature type="region of interest" description="Disordered" evidence="1">
    <location>
        <begin position="1"/>
        <end position="54"/>
    </location>
</feature>
<organism evidence="2">
    <name type="scientific">marine sediment metagenome</name>
    <dbReference type="NCBI Taxonomy" id="412755"/>
    <lineage>
        <taxon>unclassified sequences</taxon>
        <taxon>metagenomes</taxon>
        <taxon>ecological metagenomes</taxon>
    </lineage>
</organism>